<dbReference type="GeneID" id="31366930"/>
<accession>D3BTG8</accession>
<sequence length="307" mass="34143">MNKVVLITGAASGIGRDLSLTFHDYGFRVYATSRNIDNMGDLSEKGISVLQLDVSNLESINNAVNYIIDNEGKIDILINNAGLVYYGPCIELPIEDTRHLMEINFFGVVNVTMAVSKFMVEKRSGIIVNIGSISGVMTSPFTGVYCASKAALHAWSDALRMELDPFNVKVVTSIPGTIVSNIVDRAVPQLRQLLAHSIYKPIEAEILGRPTMIKSIQVSTRSFSEYLLQVIFRRRLPATFRYGPGTIFTMIMSALPTRFTDWLLKKKAGLAKLKQIIEEQAVKSQKQQQSLSNNNNNNNNHNNNNDE</sequence>
<evidence type="ECO:0000256" key="2">
    <source>
        <dbReference type="ARBA" id="ARBA00023002"/>
    </source>
</evidence>
<dbReference type="GO" id="GO:0005811">
    <property type="term" value="C:lipid droplet"/>
    <property type="evidence" value="ECO:0007669"/>
    <property type="project" value="TreeGrafter"/>
</dbReference>
<evidence type="ECO:0000313" key="6">
    <source>
        <dbReference type="Proteomes" id="UP000001396"/>
    </source>
</evidence>
<keyword evidence="6" id="KW-1185">Reference proteome</keyword>
<evidence type="ECO:0000256" key="4">
    <source>
        <dbReference type="SAM" id="MobiDB-lite"/>
    </source>
</evidence>
<dbReference type="PANTHER" id="PTHR44169:SF6">
    <property type="entry name" value="NADPH-DEPENDENT 1-ACYLDIHYDROXYACETONE PHOSPHATE REDUCTASE"/>
    <property type="match status" value="1"/>
</dbReference>
<dbReference type="GO" id="GO:0005783">
    <property type="term" value="C:endoplasmic reticulum"/>
    <property type="evidence" value="ECO:0007669"/>
    <property type="project" value="TreeGrafter"/>
</dbReference>
<dbReference type="AlphaFoldDB" id="D3BTG8"/>
<dbReference type="SUPFAM" id="SSF51735">
    <property type="entry name" value="NAD(P)-binding Rossmann-fold domains"/>
    <property type="match status" value="1"/>
</dbReference>
<dbReference type="Proteomes" id="UP000001396">
    <property type="component" value="Unassembled WGS sequence"/>
</dbReference>
<reference evidence="5 6" key="1">
    <citation type="journal article" date="2011" name="Genome Res.">
        <title>Phylogeny-wide analysis of social amoeba genomes highlights ancient origins for complex intercellular communication.</title>
        <authorList>
            <person name="Heidel A.J."/>
            <person name="Lawal H.M."/>
            <person name="Felder M."/>
            <person name="Schilde C."/>
            <person name="Helps N.R."/>
            <person name="Tunggal B."/>
            <person name="Rivero F."/>
            <person name="John U."/>
            <person name="Schleicher M."/>
            <person name="Eichinger L."/>
            <person name="Platzer M."/>
            <person name="Noegel A.A."/>
            <person name="Schaap P."/>
            <person name="Gloeckner G."/>
        </authorList>
    </citation>
    <scope>NUCLEOTIDE SEQUENCE [LARGE SCALE GENOMIC DNA]</scope>
    <source>
        <strain evidence="6">ATCC 26659 / Pp 5 / PN500</strain>
    </source>
</reference>
<dbReference type="OMA" id="CRVFASD"/>
<dbReference type="Gene3D" id="3.40.50.720">
    <property type="entry name" value="NAD(P)-binding Rossmann-like Domain"/>
    <property type="match status" value="1"/>
</dbReference>
<dbReference type="InterPro" id="IPR002347">
    <property type="entry name" value="SDR_fam"/>
</dbReference>
<evidence type="ECO:0000256" key="3">
    <source>
        <dbReference type="RuleBase" id="RU000363"/>
    </source>
</evidence>
<dbReference type="PRINTS" id="PR00080">
    <property type="entry name" value="SDRFAMILY"/>
</dbReference>
<feature type="compositionally biased region" description="Low complexity" evidence="4">
    <location>
        <begin position="293"/>
        <end position="307"/>
    </location>
</feature>
<dbReference type="GO" id="GO:0019433">
    <property type="term" value="P:triglyceride catabolic process"/>
    <property type="evidence" value="ECO:0007669"/>
    <property type="project" value="TreeGrafter"/>
</dbReference>
<proteinExistence type="inferred from homology"/>
<gene>
    <name evidence="5" type="ORF">PPL_11462</name>
</gene>
<dbReference type="PROSITE" id="PS00061">
    <property type="entry name" value="ADH_SHORT"/>
    <property type="match status" value="1"/>
</dbReference>
<dbReference type="InterPro" id="IPR036291">
    <property type="entry name" value="NAD(P)-bd_dom_sf"/>
</dbReference>
<name>D3BTG8_HETP5</name>
<protein>
    <submittedName>
        <fullName evidence="5">Short-chain dehydrogenase/reductase family protein</fullName>
    </submittedName>
</protein>
<keyword evidence="2" id="KW-0560">Oxidoreductase</keyword>
<evidence type="ECO:0000313" key="5">
    <source>
        <dbReference type="EMBL" id="EFA75385.1"/>
    </source>
</evidence>
<dbReference type="EMBL" id="ADBJ01000056">
    <property type="protein sequence ID" value="EFA75385.1"/>
    <property type="molecule type" value="Genomic_DNA"/>
</dbReference>
<dbReference type="RefSeq" id="XP_020427519.1">
    <property type="nucleotide sequence ID" value="XM_020582216.1"/>
</dbReference>
<dbReference type="Pfam" id="PF00106">
    <property type="entry name" value="adh_short"/>
    <property type="match status" value="1"/>
</dbReference>
<dbReference type="GO" id="GO:0006654">
    <property type="term" value="P:phosphatidic acid biosynthetic process"/>
    <property type="evidence" value="ECO:0007669"/>
    <property type="project" value="TreeGrafter"/>
</dbReference>
<evidence type="ECO:0000256" key="1">
    <source>
        <dbReference type="ARBA" id="ARBA00006484"/>
    </source>
</evidence>
<dbReference type="CDD" id="cd05374">
    <property type="entry name" value="17beta-HSD-like_SDR_c"/>
    <property type="match status" value="1"/>
</dbReference>
<feature type="region of interest" description="Disordered" evidence="4">
    <location>
        <begin position="284"/>
        <end position="307"/>
    </location>
</feature>
<dbReference type="InParanoid" id="D3BTG8"/>
<dbReference type="GO" id="GO:0000140">
    <property type="term" value="F:acylglycerone-phosphate reductase (NADP+) activity"/>
    <property type="evidence" value="ECO:0007669"/>
    <property type="project" value="TreeGrafter"/>
</dbReference>
<dbReference type="STRING" id="670386.D3BTG8"/>
<dbReference type="PRINTS" id="PR00081">
    <property type="entry name" value="GDHRDH"/>
</dbReference>
<dbReference type="FunCoup" id="D3BTG8">
    <property type="interactions" value="26"/>
</dbReference>
<dbReference type="GO" id="GO:0004806">
    <property type="term" value="F:triacylglycerol lipase activity"/>
    <property type="evidence" value="ECO:0007669"/>
    <property type="project" value="TreeGrafter"/>
</dbReference>
<organism evidence="5 6">
    <name type="scientific">Heterostelium pallidum (strain ATCC 26659 / Pp 5 / PN500)</name>
    <name type="common">Cellular slime mold</name>
    <name type="synonym">Polysphondylium pallidum</name>
    <dbReference type="NCBI Taxonomy" id="670386"/>
    <lineage>
        <taxon>Eukaryota</taxon>
        <taxon>Amoebozoa</taxon>
        <taxon>Evosea</taxon>
        <taxon>Eumycetozoa</taxon>
        <taxon>Dictyostelia</taxon>
        <taxon>Acytosteliales</taxon>
        <taxon>Acytosteliaceae</taxon>
        <taxon>Heterostelium</taxon>
    </lineage>
</organism>
<dbReference type="InterPro" id="IPR020904">
    <property type="entry name" value="Sc_DH/Rdtase_CS"/>
</dbReference>
<comment type="similarity">
    <text evidence="1 3">Belongs to the short-chain dehydrogenases/reductases (SDR) family.</text>
</comment>
<comment type="caution">
    <text evidence="5">The sequence shown here is derived from an EMBL/GenBank/DDBJ whole genome shotgun (WGS) entry which is preliminary data.</text>
</comment>
<dbReference type="PANTHER" id="PTHR44169">
    <property type="entry name" value="NADPH-DEPENDENT 1-ACYLDIHYDROXYACETONE PHOSPHATE REDUCTASE"/>
    <property type="match status" value="1"/>
</dbReference>